<name>A0A401YQT0_9ACTN</name>
<evidence type="ECO:0000256" key="2">
    <source>
        <dbReference type="SAM" id="SignalP"/>
    </source>
</evidence>
<feature type="region of interest" description="Disordered" evidence="1">
    <location>
        <begin position="52"/>
        <end position="80"/>
    </location>
</feature>
<accession>A0A401YQT0</accession>
<proteinExistence type="predicted"/>
<feature type="chain" id="PRO_5038512806" description="Lipoprotein" evidence="2">
    <location>
        <begin position="30"/>
        <end position="208"/>
    </location>
</feature>
<evidence type="ECO:0000256" key="1">
    <source>
        <dbReference type="SAM" id="MobiDB-lite"/>
    </source>
</evidence>
<evidence type="ECO:0000313" key="3">
    <source>
        <dbReference type="EMBL" id="GCD96956.1"/>
    </source>
</evidence>
<evidence type="ECO:0008006" key="5">
    <source>
        <dbReference type="Google" id="ProtNLM"/>
    </source>
</evidence>
<protein>
    <recommendedName>
        <fullName evidence="5">Lipoprotein</fullName>
    </recommendedName>
</protein>
<dbReference type="AlphaFoldDB" id="A0A401YQT0"/>
<organism evidence="3 4">
    <name type="scientific">Embleya hyalina</name>
    <dbReference type="NCBI Taxonomy" id="516124"/>
    <lineage>
        <taxon>Bacteria</taxon>
        <taxon>Bacillati</taxon>
        <taxon>Actinomycetota</taxon>
        <taxon>Actinomycetes</taxon>
        <taxon>Kitasatosporales</taxon>
        <taxon>Streptomycetaceae</taxon>
        <taxon>Embleya</taxon>
    </lineage>
</organism>
<dbReference type="PROSITE" id="PS51257">
    <property type="entry name" value="PROKAR_LIPOPROTEIN"/>
    <property type="match status" value="1"/>
</dbReference>
<feature type="signal peptide" evidence="2">
    <location>
        <begin position="1"/>
        <end position="29"/>
    </location>
</feature>
<dbReference type="Proteomes" id="UP000286931">
    <property type="component" value="Unassembled WGS sequence"/>
</dbReference>
<sequence length="208" mass="22417">MKPTGRGRDNGARNVLGVALVVVSLTACGADTGSSPVPVDGPSSSFVFVPLPTGRTSTPIPRDTEGGRGVPSSSASREPVLDGPIAAAREWLVRYRSVSWTDSAPSAWVDRIRPVVTDRLAAEYEPFRQGGAARWSDFVERRCATTAEEVDGTVPREAPATESAVSVLVNGRVVTRCERRKDVVEEFSAVVEVVRAPDGVWRVDQRDW</sequence>
<keyword evidence="4" id="KW-1185">Reference proteome</keyword>
<dbReference type="EMBL" id="BIFH01000022">
    <property type="protein sequence ID" value="GCD96956.1"/>
    <property type="molecule type" value="Genomic_DNA"/>
</dbReference>
<keyword evidence="2" id="KW-0732">Signal</keyword>
<reference evidence="3 4" key="1">
    <citation type="submission" date="2018-12" db="EMBL/GenBank/DDBJ databases">
        <title>Draft genome sequence of Embleya hyalina NBRC 13850T.</title>
        <authorList>
            <person name="Komaki H."/>
            <person name="Hosoyama A."/>
            <person name="Kimura A."/>
            <person name="Ichikawa N."/>
            <person name="Tamura T."/>
        </authorList>
    </citation>
    <scope>NUCLEOTIDE SEQUENCE [LARGE SCALE GENOMIC DNA]</scope>
    <source>
        <strain evidence="3 4">NBRC 13850</strain>
    </source>
</reference>
<gene>
    <name evidence="3" type="ORF">EHYA_04643</name>
</gene>
<comment type="caution">
    <text evidence="3">The sequence shown here is derived from an EMBL/GenBank/DDBJ whole genome shotgun (WGS) entry which is preliminary data.</text>
</comment>
<evidence type="ECO:0000313" key="4">
    <source>
        <dbReference type="Proteomes" id="UP000286931"/>
    </source>
</evidence>